<keyword evidence="4" id="KW-1133">Transmembrane helix</keyword>
<evidence type="ECO:0000313" key="8">
    <source>
        <dbReference type="EMBL" id="GHO42576.1"/>
    </source>
</evidence>
<comment type="caution">
    <text evidence="8">The sequence shown here is derived from an EMBL/GenBank/DDBJ whole genome shotgun (WGS) entry which is preliminary data.</text>
</comment>
<evidence type="ECO:0000259" key="6">
    <source>
        <dbReference type="Pfam" id="PF25963"/>
    </source>
</evidence>
<dbReference type="Pfam" id="PF25997">
    <property type="entry name" value="BSH_YhbJ"/>
    <property type="match status" value="1"/>
</dbReference>
<dbReference type="PANTHER" id="PTHR30386:SF26">
    <property type="entry name" value="TRANSPORT PROTEIN COMB"/>
    <property type="match status" value="1"/>
</dbReference>
<dbReference type="InterPro" id="IPR058634">
    <property type="entry name" value="AaeA-lik-b-barrel"/>
</dbReference>
<dbReference type="Gene3D" id="2.40.30.170">
    <property type="match status" value="1"/>
</dbReference>
<evidence type="ECO:0000256" key="4">
    <source>
        <dbReference type="ARBA" id="ARBA00022989"/>
    </source>
</evidence>
<feature type="domain" description="YhbJ barrel-sandwich hybrid" evidence="7">
    <location>
        <begin position="44"/>
        <end position="120"/>
    </location>
</feature>
<accession>A0A8J3HSR9</accession>
<dbReference type="InterPro" id="IPR011053">
    <property type="entry name" value="Single_hybrid_motif"/>
</dbReference>
<dbReference type="GO" id="GO:0016020">
    <property type="term" value="C:membrane"/>
    <property type="evidence" value="ECO:0007669"/>
    <property type="project" value="UniProtKB-SubCell"/>
</dbReference>
<dbReference type="RefSeq" id="WP_220192104.1">
    <property type="nucleotide sequence ID" value="NZ_BNJF01000001.1"/>
</dbReference>
<reference evidence="8" key="1">
    <citation type="submission" date="2020-10" db="EMBL/GenBank/DDBJ databases">
        <title>Taxonomic study of unclassified bacteria belonging to the class Ktedonobacteria.</title>
        <authorList>
            <person name="Yabe S."/>
            <person name="Wang C.M."/>
            <person name="Zheng Y."/>
            <person name="Sakai Y."/>
            <person name="Cavaletti L."/>
            <person name="Monciardini P."/>
            <person name="Donadio S."/>
        </authorList>
    </citation>
    <scope>NUCLEOTIDE SEQUENCE</scope>
    <source>
        <strain evidence="8">SOSP1-1</strain>
    </source>
</reference>
<keyword evidence="3" id="KW-0812">Transmembrane</keyword>
<dbReference type="Proteomes" id="UP000612362">
    <property type="component" value="Unassembled WGS sequence"/>
</dbReference>
<dbReference type="PANTHER" id="PTHR30386">
    <property type="entry name" value="MEMBRANE FUSION SUBUNIT OF EMRAB-TOLC MULTIDRUG EFFLUX PUMP"/>
    <property type="match status" value="1"/>
</dbReference>
<comment type="similarity">
    <text evidence="2">Belongs to the membrane fusion protein (MFP) (TC 8.A.1) family.</text>
</comment>
<evidence type="ECO:0000256" key="2">
    <source>
        <dbReference type="ARBA" id="ARBA00009477"/>
    </source>
</evidence>
<proteinExistence type="inferred from homology"/>
<dbReference type="SUPFAM" id="SSF51230">
    <property type="entry name" value="Single hybrid motif"/>
    <property type="match status" value="1"/>
</dbReference>
<dbReference type="GO" id="GO:0055085">
    <property type="term" value="P:transmembrane transport"/>
    <property type="evidence" value="ECO:0007669"/>
    <property type="project" value="InterPro"/>
</dbReference>
<evidence type="ECO:0000259" key="7">
    <source>
        <dbReference type="Pfam" id="PF25997"/>
    </source>
</evidence>
<evidence type="ECO:0000313" key="9">
    <source>
        <dbReference type="Proteomes" id="UP000612362"/>
    </source>
</evidence>
<evidence type="ECO:0000256" key="1">
    <source>
        <dbReference type="ARBA" id="ARBA00004167"/>
    </source>
</evidence>
<dbReference type="InterPro" id="IPR050739">
    <property type="entry name" value="MFP"/>
</dbReference>
<gene>
    <name evidence="8" type="ORF">KSX_07390</name>
</gene>
<keyword evidence="9" id="KW-1185">Reference proteome</keyword>
<dbReference type="InterPro" id="IPR058635">
    <property type="entry name" value="BSH_YhbJ"/>
</dbReference>
<dbReference type="Gene3D" id="2.40.50.100">
    <property type="match status" value="1"/>
</dbReference>
<organism evidence="8 9">
    <name type="scientific">Ktedonospora formicarum</name>
    <dbReference type="NCBI Taxonomy" id="2778364"/>
    <lineage>
        <taxon>Bacteria</taxon>
        <taxon>Bacillati</taxon>
        <taxon>Chloroflexota</taxon>
        <taxon>Ktedonobacteria</taxon>
        <taxon>Ktedonobacterales</taxon>
        <taxon>Ktedonobacteraceae</taxon>
        <taxon>Ktedonospora</taxon>
    </lineage>
</organism>
<protein>
    <submittedName>
        <fullName evidence="8">Multidrug efflux protein</fullName>
    </submittedName>
</protein>
<evidence type="ECO:0000256" key="5">
    <source>
        <dbReference type="ARBA" id="ARBA00023136"/>
    </source>
</evidence>
<dbReference type="AlphaFoldDB" id="A0A8J3HSR9"/>
<keyword evidence="5" id="KW-0472">Membrane</keyword>
<comment type="subcellular location">
    <subcellularLocation>
        <location evidence="1">Membrane</location>
        <topology evidence="1">Single-pass membrane protein</topology>
    </subcellularLocation>
</comment>
<feature type="domain" description="p-hydroxybenzoic acid efflux pump subunit AaeA-like beta-barrel" evidence="6">
    <location>
        <begin position="124"/>
        <end position="216"/>
    </location>
</feature>
<dbReference type="Pfam" id="PF25963">
    <property type="entry name" value="Beta-barrel_AAEA"/>
    <property type="match status" value="1"/>
</dbReference>
<dbReference type="EMBL" id="BNJF01000001">
    <property type="protein sequence ID" value="GHO42576.1"/>
    <property type="molecule type" value="Genomic_DNA"/>
</dbReference>
<evidence type="ECO:0000256" key="3">
    <source>
        <dbReference type="ARBA" id="ARBA00022692"/>
    </source>
</evidence>
<name>A0A8J3HSR9_9CHLR</name>
<sequence>MRRLILVPILIFVALVAIAGAGGYWFYNNYNFYSTDDALVSGQIINISSAQSGQLTKLTVKQGDTVHTGQVIGTVAAVSQTTGQKLNVNLTSPIDGTIVQATGVPGQLVSAGVAVAQVVDLSTLNVTAYVDEGKLNDIKNGQDVDVTVDAYNGDTFNGHIVRVVDATASQFSLLPSSDNASGNFTKVSQRIPVVVSLDGNGGHKLLPGLSATVKIHLH</sequence>